<feature type="region of interest" description="Disordered" evidence="7">
    <location>
        <begin position="318"/>
        <end position="350"/>
    </location>
</feature>
<keyword evidence="3" id="KW-0547">Nucleotide-binding</keyword>
<dbReference type="InterPro" id="IPR000719">
    <property type="entry name" value="Prot_kinase_dom"/>
</dbReference>
<dbReference type="AlphaFoldDB" id="A0AAU7DNM6"/>
<evidence type="ECO:0000256" key="7">
    <source>
        <dbReference type="SAM" id="MobiDB-lite"/>
    </source>
</evidence>
<gene>
    <name evidence="10" type="ORF">P8935_03280</name>
</gene>
<keyword evidence="6 8" id="KW-0472">Membrane</keyword>
<feature type="compositionally biased region" description="Polar residues" evidence="7">
    <location>
        <begin position="333"/>
        <end position="350"/>
    </location>
</feature>
<dbReference type="PROSITE" id="PS50011">
    <property type="entry name" value="PROTEIN_KINASE_DOM"/>
    <property type="match status" value="1"/>
</dbReference>
<name>A0AAU7DNM6_9BACT</name>
<keyword evidence="5 8" id="KW-1133">Transmembrane helix</keyword>
<accession>A0AAU7DNM6</accession>
<dbReference type="NCBIfam" id="TIGR01352">
    <property type="entry name" value="tonB_Cterm"/>
    <property type="match status" value="1"/>
</dbReference>
<dbReference type="GO" id="GO:0005524">
    <property type="term" value="F:ATP binding"/>
    <property type="evidence" value="ECO:0007669"/>
    <property type="project" value="UniProtKB-KW"/>
</dbReference>
<evidence type="ECO:0000256" key="2">
    <source>
        <dbReference type="ARBA" id="ARBA00022692"/>
    </source>
</evidence>
<evidence type="ECO:0000256" key="1">
    <source>
        <dbReference type="ARBA" id="ARBA00004167"/>
    </source>
</evidence>
<feature type="transmembrane region" description="Helical" evidence="8">
    <location>
        <begin position="287"/>
        <end position="306"/>
    </location>
</feature>
<evidence type="ECO:0000259" key="9">
    <source>
        <dbReference type="PROSITE" id="PS50011"/>
    </source>
</evidence>
<dbReference type="SUPFAM" id="SSF74653">
    <property type="entry name" value="TolA/TonB C-terminal domain"/>
    <property type="match status" value="1"/>
</dbReference>
<dbReference type="InterPro" id="IPR011009">
    <property type="entry name" value="Kinase-like_dom_sf"/>
</dbReference>
<evidence type="ECO:0000256" key="4">
    <source>
        <dbReference type="ARBA" id="ARBA00022840"/>
    </source>
</evidence>
<dbReference type="InterPro" id="IPR050117">
    <property type="entry name" value="MAPK"/>
</dbReference>
<evidence type="ECO:0000256" key="3">
    <source>
        <dbReference type="ARBA" id="ARBA00022741"/>
    </source>
</evidence>
<dbReference type="PANTHER" id="PTHR24055">
    <property type="entry name" value="MITOGEN-ACTIVATED PROTEIN KINASE"/>
    <property type="match status" value="1"/>
</dbReference>
<keyword evidence="2 8" id="KW-0812">Transmembrane</keyword>
<evidence type="ECO:0000256" key="5">
    <source>
        <dbReference type="ARBA" id="ARBA00022989"/>
    </source>
</evidence>
<dbReference type="RefSeq" id="WP_348263586.1">
    <property type="nucleotide sequence ID" value="NZ_CP121196.1"/>
</dbReference>
<dbReference type="GO" id="GO:0055085">
    <property type="term" value="P:transmembrane transport"/>
    <property type="evidence" value="ECO:0007669"/>
    <property type="project" value="InterPro"/>
</dbReference>
<evidence type="ECO:0000256" key="6">
    <source>
        <dbReference type="ARBA" id="ARBA00023136"/>
    </source>
</evidence>
<sequence length="451" mass="47560">MNAVSIRGDWIGQVIDGRFSLLEWLGGSGTCGTFLTELDGPGSQKATLKLFSAPAQAEDRLSTWKTTEELSHVHLVRILHFGRAEIDGTPLAYVVTEFAEEVLSQIIPERPLTADEAREMLGPVLDALSYIHAKGLVHGHLKPSNILVVENEVKLSADGLIAAGEQAIGLNSSDVNNAPETATGPIEPSADIWSLGATIVEALIQESPAWDAASDADPVLPGPLPKPFAEIARACLTVDPARRCTLSDVRAMLEGRPSVSPLPAATAMDLNAAGLRAEPVAQAKIPVIPLIVGLVLVVIIAIGFAIRGHKTNTVPMQTETTQQAPPAEPDSKPSASTVSAPPSGIATTGVTARGEVANRDVPNVPRTASDTIQGKVTVAVRVSVDPTGAVSGAEFASHGPSAYFARLAMESAHKWTFKPPQSNGHATTSTWLLRYEFRRSGPDVIPQETNP</sequence>
<comment type="subcellular location">
    <subcellularLocation>
        <location evidence="1">Membrane</location>
        <topology evidence="1">Single-pass membrane protein</topology>
    </subcellularLocation>
</comment>
<keyword evidence="4" id="KW-0067">ATP-binding</keyword>
<dbReference type="SUPFAM" id="SSF56112">
    <property type="entry name" value="Protein kinase-like (PK-like)"/>
    <property type="match status" value="1"/>
</dbReference>
<dbReference type="Pfam" id="PF03544">
    <property type="entry name" value="TonB_C"/>
    <property type="match status" value="1"/>
</dbReference>
<dbReference type="Pfam" id="PF00069">
    <property type="entry name" value="Pkinase"/>
    <property type="match status" value="1"/>
</dbReference>
<dbReference type="GO" id="GO:0004672">
    <property type="term" value="F:protein kinase activity"/>
    <property type="evidence" value="ECO:0007669"/>
    <property type="project" value="InterPro"/>
</dbReference>
<feature type="domain" description="Protein kinase" evidence="9">
    <location>
        <begin position="19"/>
        <end position="259"/>
    </location>
</feature>
<protein>
    <submittedName>
        <fullName evidence="10">TonB family protein</fullName>
    </submittedName>
</protein>
<proteinExistence type="predicted"/>
<dbReference type="InterPro" id="IPR006260">
    <property type="entry name" value="TonB/TolA_C"/>
</dbReference>
<reference evidence="10" key="1">
    <citation type="submission" date="2023-03" db="EMBL/GenBank/DDBJ databases">
        <title>Edaphobacter sp.</title>
        <authorList>
            <person name="Huber K.J."/>
            <person name="Papendorf J."/>
            <person name="Pilke C."/>
            <person name="Bunk B."/>
            <person name="Sproeer C."/>
            <person name="Pester M."/>
        </authorList>
    </citation>
    <scope>NUCLEOTIDE SEQUENCE</scope>
    <source>
        <strain evidence="10">DSM 110680</strain>
    </source>
</reference>
<dbReference type="GO" id="GO:0016020">
    <property type="term" value="C:membrane"/>
    <property type="evidence" value="ECO:0007669"/>
    <property type="project" value="UniProtKB-SubCell"/>
</dbReference>
<dbReference type="EMBL" id="CP121196">
    <property type="protein sequence ID" value="XBH18361.1"/>
    <property type="molecule type" value="Genomic_DNA"/>
</dbReference>
<evidence type="ECO:0000256" key="8">
    <source>
        <dbReference type="SAM" id="Phobius"/>
    </source>
</evidence>
<dbReference type="Gene3D" id="3.30.1150.10">
    <property type="match status" value="1"/>
</dbReference>
<dbReference type="Gene3D" id="1.10.510.10">
    <property type="entry name" value="Transferase(Phosphotransferase) domain 1"/>
    <property type="match status" value="1"/>
</dbReference>
<evidence type="ECO:0000313" key="10">
    <source>
        <dbReference type="EMBL" id="XBH18361.1"/>
    </source>
</evidence>
<organism evidence="10">
    <name type="scientific">Telmatobacter sp. DSM 110680</name>
    <dbReference type="NCBI Taxonomy" id="3036704"/>
    <lineage>
        <taxon>Bacteria</taxon>
        <taxon>Pseudomonadati</taxon>
        <taxon>Acidobacteriota</taxon>
        <taxon>Terriglobia</taxon>
        <taxon>Terriglobales</taxon>
        <taxon>Acidobacteriaceae</taxon>
        <taxon>Telmatobacter</taxon>
    </lineage>
</organism>
<dbReference type="InterPro" id="IPR037682">
    <property type="entry name" value="TonB_C"/>
</dbReference>